<dbReference type="EMBL" id="SRLC01000001">
    <property type="protein sequence ID" value="TGE25474.1"/>
    <property type="molecule type" value="Genomic_DNA"/>
</dbReference>
<name>A0A4Z0Q724_9BACT</name>
<evidence type="ECO:0000313" key="2">
    <source>
        <dbReference type="EMBL" id="TGE25474.1"/>
    </source>
</evidence>
<protein>
    <submittedName>
        <fullName evidence="2">Uncharacterized protein</fullName>
    </submittedName>
</protein>
<feature type="transmembrane region" description="Helical" evidence="1">
    <location>
        <begin position="135"/>
        <end position="153"/>
    </location>
</feature>
<feature type="transmembrane region" description="Helical" evidence="1">
    <location>
        <begin position="198"/>
        <end position="221"/>
    </location>
</feature>
<dbReference type="AlphaFoldDB" id="A0A4Z0Q724"/>
<feature type="transmembrane region" description="Helical" evidence="1">
    <location>
        <begin position="74"/>
        <end position="92"/>
    </location>
</feature>
<gene>
    <name evidence="2" type="ORF">E5K00_09870</name>
</gene>
<dbReference type="OrthoDB" id="851298at2"/>
<evidence type="ECO:0000256" key="1">
    <source>
        <dbReference type="SAM" id="Phobius"/>
    </source>
</evidence>
<feature type="transmembrane region" description="Helical" evidence="1">
    <location>
        <begin position="104"/>
        <end position="123"/>
    </location>
</feature>
<keyword evidence="3" id="KW-1185">Reference proteome</keyword>
<feature type="transmembrane region" description="Helical" evidence="1">
    <location>
        <begin position="165"/>
        <end position="186"/>
    </location>
</feature>
<proteinExistence type="predicted"/>
<reference evidence="2 3" key="1">
    <citation type="submission" date="2019-04" db="EMBL/GenBank/DDBJ databases">
        <authorList>
            <person name="Feng G."/>
            <person name="Zhang J."/>
            <person name="Zhu H."/>
        </authorList>
    </citation>
    <scope>NUCLEOTIDE SEQUENCE [LARGE SCALE GENOMIC DNA]</scope>
    <source>
        <strain evidence="2 3">JCM 31653</strain>
    </source>
</reference>
<sequence>MLSGIDSTQLTAFARQFNNVALLTYLIPLSIGLRRWPTLQPVYRPLVWLVLISGCVFNGVLAELGRHVWHNNIIFLQLGTVTETLFLGWAYFHAFHSVRGRRVLLAALGLFLLTYLLEAFAIHSFSQGQDTYTHVAQSILLVAVAVAYFEQTLRELRNIALSQDPMFMVSVGTILYYAGTLMVFVLEGPLQSQPDLIWTMYIIQFILLIVLNCFYSLALWYGHRQPAPEQLPEIWPPRHL</sequence>
<dbReference type="Proteomes" id="UP000297549">
    <property type="component" value="Unassembled WGS sequence"/>
</dbReference>
<keyword evidence="1" id="KW-0472">Membrane</keyword>
<dbReference type="RefSeq" id="WP_135463052.1">
    <property type="nucleotide sequence ID" value="NZ_SRLC01000001.1"/>
</dbReference>
<keyword evidence="1" id="KW-1133">Transmembrane helix</keyword>
<comment type="caution">
    <text evidence="2">The sequence shown here is derived from an EMBL/GenBank/DDBJ whole genome shotgun (WGS) entry which is preliminary data.</text>
</comment>
<keyword evidence="1" id="KW-0812">Transmembrane</keyword>
<accession>A0A4Z0Q724</accession>
<feature type="transmembrane region" description="Helical" evidence="1">
    <location>
        <begin position="12"/>
        <end position="33"/>
    </location>
</feature>
<organism evidence="2 3">
    <name type="scientific">Hymenobacter aquaticus</name>
    <dbReference type="NCBI Taxonomy" id="1867101"/>
    <lineage>
        <taxon>Bacteria</taxon>
        <taxon>Pseudomonadati</taxon>
        <taxon>Bacteroidota</taxon>
        <taxon>Cytophagia</taxon>
        <taxon>Cytophagales</taxon>
        <taxon>Hymenobacteraceae</taxon>
        <taxon>Hymenobacter</taxon>
    </lineage>
</organism>
<feature type="transmembrane region" description="Helical" evidence="1">
    <location>
        <begin position="45"/>
        <end position="62"/>
    </location>
</feature>
<evidence type="ECO:0000313" key="3">
    <source>
        <dbReference type="Proteomes" id="UP000297549"/>
    </source>
</evidence>